<organism evidence="1 2">
    <name type="scientific">Salinivibrio sharmensis</name>
    <dbReference type="NCBI Taxonomy" id="390883"/>
    <lineage>
        <taxon>Bacteria</taxon>
        <taxon>Pseudomonadati</taxon>
        <taxon>Pseudomonadota</taxon>
        <taxon>Gammaproteobacteria</taxon>
        <taxon>Vibrionales</taxon>
        <taxon>Vibrionaceae</taxon>
        <taxon>Salinivibrio</taxon>
    </lineage>
</organism>
<sequence>MSDFKALFEKGKESSKELEKNELEIQSYIRKFINDAGDFFETNIDYEEEKEETFDEEKNATYLSTHEYALKALASHQSLINQSSTQLAKLAQQRMAKDIMKAKNTGEKIDSYYAFIAKNNNNKRKVKLFSIKRSKSFFPLIVKVGNSKYTVNSTEGFFEVLEDIASSPKTYESFQEII</sequence>
<dbReference type="EMBL" id="MUFC01000007">
    <property type="protein sequence ID" value="OOE88327.1"/>
    <property type="molecule type" value="Genomic_DNA"/>
</dbReference>
<reference evidence="2" key="1">
    <citation type="submission" date="2017-01" db="EMBL/GenBank/DDBJ databases">
        <title>Draft genome of the species Salinivibrio sharmensis.</title>
        <authorList>
            <person name="Lopez-Hermoso C."/>
            <person name="De La Haba R."/>
            <person name="Sanchez-Porro C."/>
            <person name="Ventosa A."/>
        </authorList>
    </citation>
    <scope>NUCLEOTIDE SEQUENCE [LARGE SCALE GENOMIC DNA]</scope>
    <source>
        <strain evidence="2">CBH463</strain>
    </source>
</reference>
<evidence type="ECO:0000313" key="1">
    <source>
        <dbReference type="EMBL" id="OOE88327.1"/>
    </source>
</evidence>
<name>A0ABX3KGM3_9GAMM</name>
<accession>A0ABX3KGM3</accession>
<keyword evidence="2" id="KW-1185">Reference proteome</keyword>
<dbReference type="Proteomes" id="UP000188627">
    <property type="component" value="Unassembled WGS sequence"/>
</dbReference>
<dbReference type="RefSeq" id="WP_077772210.1">
    <property type="nucleotide sequence ID" value="NZ_MUFC01000007.1"/>
</dbReference>
<protein>
    <recommendedName>
        <fullName evidence="3">Phage protein</fullName>
    </recommendedName>
</protein>
<evidence type="ECO:0000313" key="2">
    <source>
        <dbReference type="Proteomes" id="UP000188627"/>
    </source>
</evidence>
<gene>
    <name evidence="1" type="ORF">BZG74_08550</name>
</gene>
<evidence type="ECO:0008006" key="3">
    <source>
        <dbReference type="Google" id="ProtNLM"/>
    </source>
</evidence>
<proteinExistence type="predicted"/>
<comment type="caution">
    <text evidence="1">The sequence shown here is derived from an EMBL/GenBank/DDBJ whole genome shotgun (WGS) entry which is preliminary data.</text>
</comment>